<keyword evidence="2" id="KW-1133">Transmembrane helix</keyword>
<evidence type="ECO:0000313" key="6">
    <source>
        <dbReference type="Proteomes" id="UP000265020"/>
    </source>
</evidence>
<dbReference type="PANTHER" id="PTHR16675">
    <property type="entry name" value="MHC CLASS I-RELATED"/>
    <property type="match status" value="1"/>
</dbReference>
<dbReference type="SUPFAM" id="SSF54452">
    <property type="entry name" value="MHC antigen-recognition domain"/>
    <property type="match status" value="1"/>
</dbReference>
<dbReference type="Ensembl" id="ENSCVAT00000004540.1">
    <property type="protein sequence ID" value="ENSCVAP00000006704.1"/>
    <property type="gene ID" value="ENSCVAG00000008290.1"/>
</dbReference>
<sequence>MSDILSIFPLLLGVHILQSFSGCEIDYYKNQSSSFTRVGFDGEDFLTLDMNSLVWIPQNNRAASIKHKWDLKTEWTKSIHYYYTIYCPILLSELLKVSKMSLQKTVLPTVSLLQKNPSSPVSCHATGFYPESAVMFWRRGEEEIHEGVEHRDILPNHDETFQMETVLDVSLIPLEDWGKYDCVFHILFFTEESNSTDASIAASLVFVVLIIIAVIIYIYFRKKGKKRH</sequence>
<evidence type="ECO:0000256" key="1">
    <source>
        <dbReference type="ARBA" id="ARBA00023180"/>
    </source>
</evidence>
<dbReference type="PROSITE" id="PS50835">
    <property type="entry name" value="IG_LIKE"/>
    <property type="match status" value="1"/>
</dbReference>
<dbReference type="InterPro" id="IPR036179">
    <property type="entry name" value="Ig-like_dom_sf"/>
</dbReference>
<dbReference type="OMA" id="CEVDENM"/>
<dbReference type="InterPro" id="IPR013783">
    <property type="entry name" value="Ig-like_fold"/>
</dbReference>
<dbReference type="InterPro" id="IPR011161">
    <property type="entry name" value="MHC_I-like_Ag-recog"/>
</dbReference>
<keyword evidence="3" id="KW-0732">Signal</keyword>
<dbReference type="Pfam" id="PF00129">
    <property type="entry name" value="MHC_I"/>
    <property type="match status" value="1"/>
</dbReference>
<feature type="chain" id="PRO_5018748126" description="Ig-like domain-containing protein" evidence="3">
    <location>
        <begin position="20"/>
        <end position="228"/>
    </location>
</feature>
<reference evidence="5" key="2">
    <citation type="submission" date="2025-09" db="UniProtKB">
        <authorList>
            <consortium name="Ensembl"/>
        </authorList>
    </citation>
    <scope>IDENTIFICATION</scope>
</reference>
<evidence type="ECO:0000259" key="4">
    <source>
        <dbReference type="PROSITE" id="PS50835"/>
    </source>
</evidence>
<dbReference type="GO" id="GO:0009897">
    <property type="term" value="C:external side of plasma membrane"/>
    <property type="evidence" value="ECO:0007669"/>
    <property type="project" value="TreeGrafter"/>
</dbReference>
<dbReference type="AlphaFoldDB" id="A0A3Q2CMT5"/>
<evidence type="ECO:0000256" key="3">
    <source>
        <dbReference type="SAM" id="SignalP"/>
    </source>
</evidence>
<proteinExistence type="predicted"/>
<keyword evidence="1" id="KW-0325">Glycoprotein</keyword>
<dbReference type="SUPFAM" id="SSF48726">
    <property type="entry name" value="Immunoglobulin"/>
    <property type="match status" value="1"/>
</dbReference>
<evidence type="ECO:0000313" key="5">
    <source>
        <dbReference type="Ensembl" id="ENSCVAP00000006704.1"/>
    </source>
</evidence>
<dbReference type="InterPro" id="IPR003597">
    <property type="entry name" value="Ig_C1-set"/>
</dbReference>
<dbReference type="GO" id="GO:0005615">
    <property type="term" value="C:extracellular space"/>
    <property type="evidence" value="ECO:0007669"/>
    <property type="project" value="TreeGrafter"/>
</dbReference>
<feature type="signal peptide" evidence="3">
    <location>
        <begin position="1"/>
        <end position="19"/>
    </location>
</feature>
<dbReference type="GO" id="GO:0006955">
    <property type="term" value="P:immune response"/>
    <property type="evidence" value="ECO:0007669"/>
    <property type="project" value="TreeGrafter"/>
</dbReference>
<feature type="domain" description="Ig-like" evidence="4">
    <location>
        <begin position="108"/>
        <end position="201"/>
    </location>
</feature>
<protein>
    <recommendedName>
        <fullName evidence="4">Ig-like domain-containing protein</fullName>
    </recommendedName>
</protein>
<dbReference type="InterPro" id="IPR007110">
    <property type="entry name" value="Ig-like_dom"/>
</dbReference>
<name>A0A3Q2CMT5_CYPVA</name>
<dbReference type="InterPro" id="IPR011162">
    <property type="entry name" value="MHC_I/II-like_Ag-recog"/>
</dbReference>
<keyword evidence="6" id="KW-1185">Reference proteome</keyword>
<dbReference type="InterPro" id="IPR037055">
    <property type="entry name" value="MHC_I-like_Ag-recog_sf"/>
</dbReference>
<reference evidence="5" key="1">
    <citation type="submission" date="2025-08" db="UniProtKB">
        <authorList>
            <consortium name="Ensembl"/>
        </authorList>
    </citation>
    <scope>IDENTIFICATION</scope>
</reference>
<dbReference type="Gene3D" id="3.30.500.10">
    <property type="entry name" value="MHC class I-like antigen recognition-like"/>
    <property type="match status" value="1"/>
</dbReference>
<dbReference type="Pfam" id="PF07654">
    <property type="entry name" value="C1-set"/>
    <property type="match status" value="1"/>
</dbReference>
<dbReference type="GeneTree" id="ENSGT01120000271828"/>
<accession>A0A3Q2CMT5</accession>
<organism evidence="5 6">
    <name type="scientific">Cyprinodon variegatus</name>
    <name type="common">Sheepshead minnow</name>
    <dbReference type="NCBI Taxonomy" id="28743"/>
    <lineage>
        <taxon>Eukaryota</taxon>
        <taxon>Metazoa</taxon>
        <taxon>Chordata</taxon>
        <taxon>Craniata</taxon>
        <taxon>Vertebrata</taxon>
        <taxon>Euteleostomi</taxon>
        <taxon>Actinopterygii</taxon>
        <taxon>Neopterygii</taxon>
        <taxon>Teleostei</taxon>
        <taxon>Neoteleostei</taxon>
        <taxon>Acanthomorphata</taxon>
        <taxon>Ovalentaria</taxon>
        <taxon>Atherinomorphae</taxon>
        <taxon>Cyprinodontiformes</taxon>
        <taxon>Cyprinodontidae</taxon>
        <taxon>Cyprinodon</taxon>
    </lineage>
</organism>
<dbReference type="PANTHER" id="PTHR16675:SF237">
    <property type="entry name" value="MHC CLASS I ANTIGEN TRANSCRIPT VARIANT 1-RELATED"/>
    <property type="match status" value="1"/>
</dbReference>
<evidence type="ECO:0000256" key="2">
    <source>
        <dbReference type="SAM" id="Phobius"/>
    </source>
</evidence>
<dbReference type="Gene3D" id="2.60.40.10">
    <property type="entry name" value="Immunoglobulins"/>
    <property type="match status" value="1"/>
</dbReference>
<feature type="transmembrane region" description="Helical" evidence="2">
    <location>
        <begin position="200"/>
        <end position="220"/>
    </location>
</feature>
<dbReference type="STRING" id="28743.ENSCVAP00000006704"/>
<dbReference type="InterPro" id="IPR050208">
    <property type="entry name" value="MHC_class-I_related"/>
</dbReference>
<keyword evidence="2" id="KW-0472">Membrane</keyword>
<keyword evidence="2" id="KW-0812">Transmembrane</keyword>
<dbReference type="Proteomes" id="UP000265020">
    <property type="component" value="Unassembled WGS sequence"/>
</dbReference>